<dbReference type="GO" id="GO:0003677">
    <property type="term" value="F:DNA binding"/>
    <property type="evidence" value="ECO:0007669"/>
    <property type="project" value="UniProtKB-KW"/>
</dbReference>
<reference evidence="3" key="1">
    <citation type="submission" date="2018-10" db="EMBL/GenBank/DDBJ databases">
        <title>FDA dAtabase for Regulatory Grade micrObial Sequences (FDA-ARGOS): Supporting development and validation of Infectious Disease Dx tests.</title>
        <authorList>
            <person name="Kerrigan L."/>
            <person name="Tallon L."/>
            <person name="Sadzewicz L."/>
            <person name="Sengamalay N."/>
            <person name="Ott S."/>
            <person name="Godinez A."/>
            <person name="Nagaraj S."/>
            <person name="Vavikolanu K."/>
            <person name="Nadendla S."/>
            <person name="George J."/>
            <person name="Sichtig H."/>
        </authorList>
    </citation>
    <scope>NUCLEOTIDE SEQUENCE [LARGE SCALE GENOMIC DNA]</scope>
    <source>
        <strain evidence="3">FDAARGOS_311</strain>
    </source>
</reference>
<dbReference type="AlphaFoldDB" id="A0A505HN83"/>
<feature type="compositionally biased region" description="Polar residues" evidence="1">
    <location>
        <begin position="28"/>
        <end position="52"/>
    </location>
</feature>
<gene>
    <name evidence="2" type="ORF">CAN33_0038150</name>
</gene>
<feature type="region of interest" description="Disordered" evidence="1">
    <location>
        <begin position="109"/>
        <end position="152"/>
    </location>
</feature>
<proteinExistence type="predicted"/>
<dbReference type="Proteomes" id="UP000197666">
    <property type="component" value="Unassembled WGS sequence"/>
</dbReference>
<evidence type="ECO:0000313" key="2">
    <source>
        <dbReference type="EMBL" id="TPR01208.1"/>
    </source>
</evidence>
<keyword evidence="2" id="KW-0238">DNA-binding</keyword>
<evidence type="ECO:0000313" key="3">
    <source>
        <dbReference type="Proteomes" id="UP000197666"/>
    </source>
</evidence>
<dbReference type="EMBL" id="NKJJ02000013">
    <property type="protein sequence ID" value="TPR01208.1"/>
    <property type="molecule type" value="Genomic_DNA"/>
</dbReference>
<feature type="region of interest" description="Disordered" evidence="1">
    <location>
        <begin position="28"/>
        <end position="96"/>
    </location>
</feature>
<name>A0A505HN83_ASPNG</name>
<evidence type="ECO:0000256" key="1">
    <source>
        <dbReference type="SAM" id="MobiDB-lite"/>
    </source>
</evidence>
<sequence>MPDHTRRPMTALFRRRAIIGHTITIRSLSTATRPSHPANWSTPRHTTHTKWATCTPHAPIRSHPRPSWRSPGRLAASPSARVPPPSRPVSPAAPRITPSHLANWSIPFASTHARNSPRAPDACLPGPRRERRPVSRPRPTGAPAQRGRPSCVQTFCGPKVIRGGRPPAHRVLATVSRGQLVNGPLSRTRARTASLP</sequence>
<accession>A0A505HN83</accession>
<comment type="caution">
    <text evidence="2">The sequence shown here is derived from an EMBL/GenBank/DDBJ whole genome shotgun (WGS) entry which is preliminary data.</text>
</comment>
<protein>
    <submittedName>
        <fullName evidence="2">Myb-like DNA-binding domain family protein</fullName>
    </submittedName>
</protein>
<organism evidence="2 3">
    <name type="scientific">Aspergillus niger</name>
    <dbReference type="NCBI Taxonomy" id="5061"/>
    <lineage>
        <taxon>Eukaryota</taxon>
        <taxon>Fungi</taxon>
        <taxon>Dikarya</taxon>
        <taxon>Ascomycota</taxon>
        <taxon>Pezizomycotina</taxon>
        <taxon>Eurotiomycetes</taxon>
        <taxon>Eurotiomycetidae</taxon>
        <taxon>Eurotiales</taxon>
        <taxon>Aspergillaceae</taxon>
        <taxon>Aspergillus</taxon>
        <taxon>Aspergillus subgen. Circumdati</taxon>
    </lineage>
</organism>